<feature type="region of interest" description="Disordered" evidence="1">
    <location>
        <begin position="58"/>
        <end position="185"/>
    </location>
</feature>
<feature type="region of interest" description="Disordered" evidence="1">
    <location>
        <begin position="1"/>
        <end position="33"/>
    </location>
</feature>
<feature type="compositionally biased region" description="Gly residues" evidence="1">
    <location>
        <begin position="244"/>
        <end position="263"/>
    </location>
</feature>
<protein>
    <submittedName>
        <fullName evidence="2">Uncharacterized protein</fullName>
    </submittedName>
</protein>
<feature type="compositionally biased region" description="Low complexity" evidence="1">
    <location>
        <begin position="144"/>
        <end position="160"/>
    </location>
</feature>
<sequence length="351" mass="35402">MLRSAAWRASAALGSGGDGSGGGGESGRECESADSAFRDVVLSRVAALEAEVAALRAAAETGAGGAGAKAAAGGGSGGSEAATGSALNREQQALQPGSSRPGARSEGLVEAGSAGRREREKQGEERGKEGAQDRGDGESGGAAAGEAAQGQKPAGTEAGAAAGGKGDKEAGGGKEGSATEAMAEGLSKLHPKITRLVQSGYLESLHHLRQRLMVDEWEGGGRQRALRRGVADFEAQIAEAARQRGGGGGGEEAGGGKGGGGGPELSWEELSQLYRDPTNLEVIRDPALRMAARATLQRVLDERHEKVRDGATGLAKELADGMTKGPSSLLSGLWGLLPLPIPSFLKPKPKE</sequence>
<gene>
    <name evidence="2" type="ORF">HYH03_001357</name>
</gene>
<proteinExistence type="predicted"/>
<feature type="region of interest" description="Disordered" evidence="1">
    <location>
        <begin position="240"/>
        <end position="266"/>
    </location>
</feature>
<feature type="compositionally biased region" description="Gly residues" evidence="1">
    <location>
        <begin position="14"/>
        <end position="25"/>
    </location>
</feature>
<dbReference type="AlphaFoldDB" id="A0A836C663"/>
<comment type="caution">
    <text evidence="2">The sequence shown here is derived from an EMBL/GenBank/DDBJ whole genome shotgun (WGS) entry which is preliminary data.</text>
</comment>
<dbReference type="OrthoDB" id="548177at2759"/>
<evidence type="ECO:0000313" key="3">
    <source>
        <dbReference type="Proteomes" id="UP000612055"/>
    </source>
</evidence>
<name>A0A836C663_9CHLO</name>
<dbReference type="Proteomes" id="UP000612055">
    <property type="component" value="Unassembled WGS sequence"/>
</dbReference>
<feature type="compositionally biased region" description="Basic and acidic residues" evidence="1">
    <location>
        <begin position="115"/>
        <end position="137"/>
    </location>
</feature>
<keyword evidence="3" id="KW-1185">Reference proteome</keyword>
<feature type="compositionally biased region" description="Polar residues" evidence="1">
    <location>
        <begin position="88"/>
        <end position="98"/>
    </location>
</feature>
<feature type="compositionally biased region" description="Low complexity" evidence="1">
    <location>
        <begin position="1"/>
        <end position="13"/>
    </location>
</feature>
<feature type="compositionally biased region" description="Gly residues" evidence="1">
    <location>
        <begin position="62"/>
        <end position="78"/>
    </location>
</feature>
<organism evidence="2 3">
    <name type="scientific">Edaphochlamys debaryana</name>
    <dbReference type="NCBI Taxonomy" id="47281"/>
    <lineage>
        <taxon>Eukaryota</taxon>
        <taxon>Viridiplantae</taxon>
        <taxon>Chlorophyta</taxon>
        <taxon>core chlorophytes</taxon>
        <taxon>Chlorophyceae</taxon>
        <taxon>CS clade</taxon>
        <taxon>Chlamydomonadales</taxon>
        <taxon>Chlamydomonadales incertae sedis</taxon>
        <taxon>Edaphochlamys</taxon>
    </lineage>
</organism>
<accession>A0A836C663</accession>
<evidence type="ECO:0000256" key="1">
    <source>
        <dbReference type="SAM" id="MobiDB-lite"/>
    </source>
</evidence>
<dbReference type="EMBL" id="JAEHOE010000003">
    <property type="protein sequence ID" value="KAG2500589.1"/>
    <property type="molecule type" value="Genomic_DNA"/>
</dbReference>
<evidence type="ECO:0000313" key="2">
    <source>
        <dbReference type="EMBL" id="KAG2500589.1"/>
    </source>
</evidence>
<reference evidence="2" key="1">
    <citation type="journal article" date="2020" name="bioRxiv">
        <title>Comparative genomics of Chlamydomonas.</title>
        <authorList>
            <person name="Craig R.J."/>
            <person name="Hasan A.R."/>
            <person name="Ness R.W."/>
            <person name="Keightley P.D."/>
        </authorList>
    </citation>
    <scope>NUCLEOTIDE SEQUENCE</scope>
    <source>
        <strain evidence="2">CCAP 11/70</strain>
    </source>
</reference>